<dbReference type="Pfam" id="PF18417">
    <property type="entry name" value="LodA_C"/>
    <property type="match status" value="1"/>
</dbReference>
<dbReference type="Proteomes" id="UP000399805">
    <property type="component" value="Unassembled WGS sequence"/>
</dbReference>
<gene>
    <name evidence="3" type="ORF">AA23TX_09623</name>
</gene>
<dbReference type="AlphaFoldDB" id="A0A6I8M4G6"/>
<proteinExistence type="predicted"/>
<keyword evidence="4" id="KW-1185">Reference proteome</keyword>
<accession>A0A6I8M4G6</accession>
<protein>
    <submittedName>
        <fullName evidence="3">Lysine-epsilon oxidase</fullName>
        <ecNumber evidence="3">1.4.3.20</ecNumber>
    </submittedName>
</protein>
<feature type="domain" description="L-lysine epsilon oxidase C-terminal" evidence="2">
    <location>
        <begin position="320"/>
        <end position="444"/>
    </location>
</feature>
<dbReference type="InterPro" id="IPR041168">
    <property type="entry name" value="LodA_N"/>
</dbReference>
<evidence type="ECO:0000259" key="2">
    <source>
        <dbReference type="Pfam" id="PF18417"/>
    </source>
</evidence>
<dbReference type="GO" id="GO:0033736">
    <property type="term" value="F:L-lysine 6-oxidase activity"/>
    <property type="evidence" value="ECO:0007669"/>
    <property type="project" value="UniProtKB-EC"/>
</dbReference>
<feature type="domain" description="L-Lysine epsilon oxidase N-terminal" evidence="1">
    <location>
        <begin position="9"/>
        <end position="212"/>
    </location>
</feature>
<evidence type="ECO:0000313" key="4">
    <source>
        <dbReference type="Proteomes" id="UP000399805"/>
    </source>
</evidence>
<name>A0A6I8M4G6_9PSEU</name>
<reference evidence="3 4" key="1">
    <citation type="submission" date="2019-09" db="EMBL/GenBank/DDBJ databases">
        <authorList>
            <person name="Leyn A S."/>
        </authorList>
    </citation>
    <scope>NUCLEOTIDE SEQUENCE [LARGE SCALE GENOMIC DNA]</scope>
    <source>
        <strain evidence="3">AA231_1</strain>
    </source>
</reference>
<organism evidence="3 4">
    <name type="scientific">Amycolatopsis camponoti</name>
    <dbReference type="NCBI Taxonomy" id="2606593"/>
    <lineage>
        <taxon>Bacteria</taxon>
        <taxon>Bacillati</taxon>
        <taxon>Actinomycetota</taxon>
        <taxon>Actinomycetes</taxon>
        <taxon>Pseudonocardiales</taxon>
        <taxon>Pseudonocardiaceae</taxon>
        <taxon>Amycolatopsis</taxon>
    </lineage>
</organism>
<dbReference type="EC" id="1.4.3.20" evidence="3"/>
<dbReference type="Pfam" id="PF17990">
    <property type="entry name" value="LodA_N"/>
    <property type="match status" value="1"/>
</dbReference>
<dbReference type="EMBL" id="CABVGP010000004">
    <property type="protein sequence ID" value="VVJ24861.1"/>
    <property type="molecule type" value="Genomic_DNA"/>
</dbReference>
<evidence type="ECO:0000313" key="3">
    <source>
        <dbReference type="EMBL" id="VVJ24861.1"/>
    </source>
</evidence>
<evidence type="ECO:0000259" key="1">
    <source>
        <dbReference type="Pfam" id="PF17990"/>
    </source>
</evidence>
<keyword evidence="3" id="KW-0560">Oxidoreductase</keyword>
<dbReference type="RefSeq" id="WP_155549540.1">
    <property type="nucleotide sequence ID" value="NZ_CABVGP010000004.1"/>
</dbReference>
<dbReference type="InterPro" id="IPR041173">
    <property type="entry name" value="LodA_C"/>
</dbReference>
<sequence length="497" mass="53899">MDIAEIRIHPAIGVARVGNSAKEFFVGPERKWDRSAPEDGKYKTDGRIKRQVARFRLFAYDQHEVPTEVVAGPGVEIEWTVHLVNAKAAARKFDPASTRNSGYSDAELDDLVIDPGPRSVGGTGEEEFFDDGEFTLRGHRPEKVRLGEIRTDESGRLLVFGGLGAARSPSGMPLAPTGDSDGWYDDISDGPVTAKVKIAGQEHTAAGAWVIVAPPKFAPPVIHAVRLWDKMLEALAPPPASAPHSYVEDIYPIVQAAMDAGGVNAQAHATERDGKTRPHHVFQHPVVGPAQAVIARLVAQRGGAGHMPKLRSDAEKADLDLPLTPTQKGMIAKWARGDAGIEPEWNADWFDGPRVSDRVTPDGMDKAALENCVGGPLCPGFEAGELLLRPERYEPIRLAGGQPSFRLSHGAVEPGEVTASMALPWQADVEACDSFWWPGARPNQVRVTGSPATAPREPWNRAFNRPMFVAGGWAKMGFVTRQQEEGLVETESDPENR</sequence>